<dbReference type="RefSeq" id="WP_143420467.1">
    <property type="nucleotide sequence ID" value="NZ_FZNQ01000035.1"/>
</dbReference>
<gene>
    <name evidence="1" type="ORF">SAMN06264855_13510</name>
</gene>
<dbReference type="InterPro" id="IPR055927">
    <property type="entry name" value="DUF7504"/>
</dbReference>
<dbReference type="Proteomes" id="UP000198397">
    <property type="component" value="Unassembled WGS sequence"/>
</dbReference>
<reference evidence="1 2" key="1">
    <citation type="submission" date="2017-06" db="EMBL/GenBank/DDBJ databases">
        <authorList>
            <person name="Kim H.J."/>
            <person name="Triplett B.A."/>
        </authorList>
    </citation>
    <scope>NUCLEOTIDE SEQUENCE [LARGE SCALE GENOMIC DNA]</scope>
    <source>
        <strain evidence="1 2">DSM 8800</strain>
    </source>
</reference>
<evidence type="ECO:0000313" key="2">
    <source>
        <dbReference type="Proteomes" id="UP000198397"/>
    </source>
</evidence>
<dbReference type="EMBL" id="FZNQ01000035">
    <property type="protein sequence ID" value="SNR67989.1"/>
    <property type="molecule type" value="Genomic_DNA"/>
</dbReference>
<accession>A0A238YCA7</accession>
<keyword evidence="2" id="KW-1185">Reference proteome</keyword>
<evidence type="ECO:0000313" key="1">
    <source>
        <dbReference type="EMBL" id="SNR67989.1"/>
    </source>
</evidence>
<proteinExistence type="predicted"/>
<sequence>MLPDRIVHASNVSVSNHRAFQDPIAGRHQLMPGEPATATDKVEPDPALLAAYRYLQEAASSGGSLYPIDNKQDQTSGDGALAAPLPITDTAVDQLIELEDYPGEAFTHIVNPTPVKFISAFLHTVQVAPTDIVGVAAPSTQLWDNCVLRCYSTLADSGLLLTTKYPPSQLEQVSDDVETVFIDATPHHDSGTETPVHVSASCRDLTSLGVTIDQQLEQLTADATNEPQLCGLLTLTQMRAYYSVERISRFVHEICGRLRQLSVGGIVHAPPAATPNGELADLTTSMDYVIEGRTTEDGVVEARVRGKNDVDPQWRSLGLAGSIRRKQKYSGL</sequence>
<dbReference type="OrthoDB" id="316350at2157"/>
<dbReference type="Pfam" id="PF24336">
    <property type="entry name" value="DUF7504"/>
    <property type="match status" value="1"/>
</dbReference>
<organism evidence="1 2">
    <name type="scientific">Halorubrum vacuolatum</name>
    <name type="common">Natronobacterium vacuolatum</name>
    <dbReference type="NCBI Taxonomy" id="63740"/>
    <lineage>
        <taxon>Archaea</taxon>
        <taxon>Methanobacteriati</taxon>
        <taxon>Methanobacteriota</taxon>
        <taxon>Stenosarchaea group</taxon>
        <taxon>Halobacteria</taxon>
        <taxon>Halobacteriales</taxon>
        <taxon>Haloferacaceae</taxon>
        <taxon>Halorubrum</taxon>
    </lineage>
</organism>
<protein>
    <submittedName>
        <fullName evidence="1">Uncharacterized protein</fullName>
    </submittedName>
</protein>
<name>A0A238YCA7_HALVU</name>
<dbReference type="AlphaFoldDB" id="A0A238YCA7"/>